<dbReference type="AlphaFoldDB" id="A0A4Q4L5F3"/>
<evidence type="ECO:0000313" key="1">
    <source>
        <dbReference type="EMBL" id="RYM42485.1"/>
    </source>
</evidence>
<proteinExistence type="predicted"/>
<name>A0A4Q4L5F3_9PSED</name>
<organism evidence="1 2">
    <name type="scientific">Pseudomonas koreensis</name>
    <dbReference type="NCBI Taxonomy" id="198620"/>
    <lineage>
        <taxon>Bacteria</taxon>
        <taxon>Pseudomonadati</taxon>
        <taxon>Pseudomonadota</taxon>
        <taxon>Gammaproteobacteria</taxon>
        <taxon>Pseudomonadales</taxon>
        <taxon>Pseudomonadaceae</taxon>
        <taxon>Pseudomonas</taxon>
    </lineage>
</organism>
<comment type="caution">
    <text evidence="1">The sequence shown here is derived from an EMBL/GenBank/DDBJ whole genome shotgun (WGS) entry which is preliminary data.</text>
</comment>
<dbReference type="EMBL" id="SEUB01000003">
    <property type="protein sequence ID" value="RYM42485.1"/>
    <property type="molecule type" value="Genomic_DNA"/>
</dbReference>
<dbReference type="RefSeq" id="WP_129998142.1">
    <property type="nucleotide sequence ID" value="NZ_JAVDVD010000002.1"/>
</dbReference>
<reference evidence="1 2" key="1">
    <citation type="submission" date="2019-02" db="EMBL/GenBank/DDBJ databases">
        <title>Genome of Pseudomonas korensis isolated from heavy metal contaminated environment.</title>
        <authorList>
            <person name="Ayangbenro A.S."/>
            <person name="Babalola O."/>
        </authorList>
    </citation>
    <scope>NUCLEOTIDE SEQUENCE [LARGE SCALE GENOMIC DNA]</scope>
    <source>
        <strain evidence="1 2">AB36</strain>
    </source>
</reference>
<protein>
    <submittedName>
        <fullName evidence="1">Uncharacterized protein</fullName>
    </submittedName>
</protein>
<accession>A0A4Q4L5F3</accession>
<sequence length="216" mass="23513">MFAISKVFVCAGALVLVSKELSTSGIDDSLDALLYSQTVASHKVPDAVEHEAWNDANKTALKVTGALFFDDPVISLPVTTPDTFTLLELTQELLQGWAPAVLNQQVIANLTSQLESDGAALELLQRNILQEGKSIRFMLGSVSAESTITMVVISFAVKEPVQGNVLERRFNAEQIVGNLAVDCYKALIDADDYCFSRARIIALLGERREKQIIALT</sequence>
<evidence type="ECO:0000313" key="2">
    <source>
        <dbReference type="Proteomes" id="UP000291107"/>
    </source>
</evidence>
<dbReference type="Proteomes" id="UP000291107">
    <property type="component" value="Unassembled WGS sequence"/>
</dbReference>
<gene>
    <name evidence="1" type="ORF">EVS84_08520</name>
</gene>